<dbReference type="InterPro" id="IPR045857">
    <property type="entry name" value="O16G_dom_2"/>
</dbReference>
<evidence type="ECO:0000313" key="3">
    <source>
        <dbReference type="Proteomes" id="UP000287171"/>
    </source>
</evidence>
<organism evidence="2 3">
    <name type="scientific">Dictyobacter alpinus</name>
    <dbReference type="NCBI Taxonomy" id="2014873"/>
    <lineage>
        <taxon>Bacteria</taxon>
        <taxon>Bacillati</taxon>
        <taxon>Chloroflexota</taxon>
        <taxon>Ktedonobacteria</taxon>
        <taxon>Ktedonobacterales</taxon>
        <taxon>Dictyobacteraceae</taxon>
        <taxon>Dictyobacter</taxon>
    </lineage>
</organism>
<evidence type="ECO:0000259" key="1">
    <source>
        <dbReference type="SMART" id="SM00642"/>
    </source>
</evidence>
<sequence length="639" mass="71475">MPEITDLNNDMQTSAILDEQTSAPGDLPLPAIQARLKLQRGQFRHDNILVPVIPVPGQSIEIWATTGMDATLACATLFYTTDGRQPDTSAMTVAMERVHTDWDVQAGYLARWRAIIPGQPAHTLVRYRIGGWSSSMPDARSQTPDVWAQDGQGFWFRYTGDHAITTFGFTVDEPAPLFPTWAQEAVVYQIFLDRYRTSAPGGFTRDASQRAFHGGTLQGVREALPYLSELGVTCLWLSPIHPADTYDRYGATDFYAIDPRLGTSDDLKALTEQAHALGMRVLLDFVPSHLSMNHAAFRAAQQDQNAPSFDWFTFYEWPHRYRNFLEVVPALASFNTASQAARDYIINAALLWMHDYGIDGFRLDHAIGQSMDFWAAFRKATREVAPDVISIGEVTDTPDSIARYAGKLDGILDFPLATALRHTFALGDWTVQTFEHFLQAYEQFLSHGPGRVSFLDNHDMNRFLFLARNDRSRLKMAALCQFTLEAIPVVYYGTEIGMSQAADIDNMTDGGDAQARADMIWDQERWDHDLLAFYRALIWARSDYPVLRQGKRQMVHLDAARNTYAYVRTHTTGPEWMKGDVFAIFNVSKQQQGIPLAGASTSMSYLPLITSGEQPQVQVTADGIQVVLGAMSGALLVAQ</sequence>
<feature type="domain" description="Glycosyl hydrolase family 13 catalytic" evidence="1">
    <location>
        <begin position="189"/>
        <end position="541"/>
    </location>
</feature>
<dbReference type="Gene3D" id="3.90.400.10">
    <property type="entry name" value="Oligo-1,6-glucosidase, Domain 2"/>
    <property type="match status" value="1"/>
</dbReference>
<dbReference type="EMBL" id="BIFT01000002">
    <property type="protein sequence ID" value="GCE29703.1"/>
    <property type="molecule type" value="Genomic_DNA"/>
</dbReference>
<accession>A0A402BE91</accession>
<dbReference type="PANTHER" id="PTHR10357">
    <property type="entry name" value="ALPHA-AMYLASE FAMILY MEMBER"/>
    <property type="match status" value="1"/>
</dbReference>
<dbReference type="Gene3D" id="3.20.20.80">
    <property type="entry name" value="Glycosidases"/>
    <property type="match status" value="1"/>
</dbReference>
<dbReference type="AlphaFoldDB" id="A0A402BE91"/>
<evidence type="ECO:0000313" key="2">
    <source>
        <dbReference type="EMBL" id="GCE29703.1"/>
    </source>
</evidence>
<dbReference type="InterPro" id="IPR006047">
    <property type="entry name" value="GH13_cat_dom"/>
</dbReference>
<protein>
    <submittedName>
        <fullName evidence="2">Alpha-amylase</fullName>
    </submittedName>
</protein>
<dbReference type="InterPro" id="IPR017853">
    <property type="entry name" value="GH"/>
</dbReference>
<proteinExistence type="predicted"/>
<dbReference type="Proteomes" id="UP000287171">
    <property type="component" value="Unassembled WGS sequence"/>
</dbReference>
<keyword evidence="3" id="KW-1185">Reference proteome</keyword>
<dbReference type="RefSeq" id="WP_161982407.1">
    <property type="nucleotide sequence ID" value="NZ_BIFT01000002.1"/>
</dbReference>
<dbReference type="GO" id="GO:0005975">
    <property type="term" value="P:carbohydrate metabolic process"/>
    <property type="evidence" value="ECO:0007669"/>
    <property type="project" value="InterPro"/>
</dbReference>
<reference evidence="3" key="1">
    <citation type="submission" date="2018-12" db="EMBL/GenBank/DDBJ databases">
        <title>Tengunoibacter tsumagoiensis gen. nov., sp. nov., Dictyobacter kobayashii sp. nov., D. alpinus sp. nov., and D. joshuensis sp. nov. and description of Dictyobacteraceae fam. nov. within the order Ktedonobacterales isolated from Tengu-no-mugimeshi.</title>
        <authorList>
            <person name="Wang C.M."/>
            <person name="Zheng Y."/>
            <person name="Sakai Y."/>
            <person name="Toyoda A."/>
            <person name="Minakuchi Y."/>
            <person name="Abe K."/>
            <person name="Yokota A."/>
            <person name="Yabe S."/>
        </authorList>
    </citation>
    <scope>NUCLEOTIDE SEQUENCE [LARGE SCALE GENOMIC DNA]</scope>
    <source>
        <strain evidence="3">Uno16</strain>
    </source>
</reference>
<dbReference type="SMART" id="SM00642">
    <property type="entry name" value="Aamy"/>
    <property type="match status" value="1"/>
</dbReference>
<dbReference type="PANTHER" id="PTHR10357:SF199">
    <property type="entry name" value="ALPHA AMYLASE CATALYTIC REGION"/>
    <property type="match status" value="1"/>
</dbReference>
<dbReference type="Gene3D" id="2.60.40.1180">
    <property type="entry name" value="Golgi alpha-mannosidase II"/>
    <property type="match status" value="1"/>
</dbReference>
<dbReference type="Pfam" id="PF00128">
    <property type="entry name" value="Alpha-amylase"/>
    <property type="match status" value="1"/>
</dbReference>
<name>A0A402BE91_9CHLR</name>
<dbReference type="InterPro" id="IPR013780">
    <property type="entry name" value="Glyco_hydro_b"/>
</dbReference>
<dbReference type="SUPFAM" id="SSF51445">
    <property type="entry name" value="(Trans)glycosidases"/>
    <property type="match status" value="1"/>
</dbReference>
<gene>
    <name evidence="2" type="ORF">KDA_51870</name>
</gene>
<comment type="caution">
    <text evidence="2">The sequence shown here is derived from an EMBL/GenBank/DDBJ whole genome shotgun (WGS) entry which is preliminary data.</text>
</comment>